<dbReference type="AlphaFoldDB" id="A0A7C8I9L3"/>
<proteinExistence type="predicted"/>
<reference evidence="3 4" key="1">
    <citation type="submission" date="2020-01" db="EMBL/GenBank/DDBJ databases">
        <authorList>
            <consortium name="DOE Joint Genome Institute"/>
            <person name="Haridas S."/>
            <person name="Albert R."/>
            <person name="Binder M."/>
            <person name="Bloem J."/>
            <person name="Labutti K."/>
            <person name="Salamov A."/>
            <person name="Andreopoulos B."/>
            <person name="Baker S.E."/>
            <person name="Barry K."/>
            <person name="Bills G."/>
            <person name="Bluhm B.H."/>
            <person name="Cannon C."/>
            <person name="Castanera R."/>
            <person name="Culley D.E."/>
            <person name="Daum C."/>
            <person name="Ezra D."/>
            <person name="Gonzalez J.B."/>
            <person name="Henrissat B."/>
            <person name="Kuo A."/>
            <person name="Liang C."/>
            <person name="Lipzen A."/>
            <person name="Lutzoni F."/>
            <person name="Magnuson J."/>
            <person name="Mondo S."/>
            <person name="Nolan M."/>
            <person name="Ohm R."/>
            <person name="Pangilinan J."/>
            <person name="Park H.-J.H."/>
            <person name="Ramirez L."/>
            <person name="Alfaro M."/>
            <person name="Sun H."/>
            <person name="Tritt A."/>
            <person name="Yoshinaga Y."/>
            <person name="Zwiers L.-H.L."/>
            <person name="Turgeon B.G."/>
            <person name="Goodwin S.B."/>
            <person name="Spatafora J.W."/>
            <person name="Crous P.W."/>
            <person name="Grigoriev I.V."/>
        </authorList>
    </citation>
    <scope>NUCLEOTIDE SEQUENCE [LARGE SCALE GENOMIC DNA]</scope>
    <source>
        <strain evidence="3 4">CBS 611.86</strain>
    </source>
</reference>
<evidence type="ECO:0000256" key="1">
    <source>
        <dbReference type="SAM" id="MobiDB-lite"/>
    </source>
</evidence>
<dbReference type="OrthoDB" id="3783962at2759"/>
<comment type="caution">
    <text evidence="3">The sequence shown here is derived from an EMBL/GenBank/DDBJ whole genome shotgun (WGS) entry which is preliminary data.</text>
</comment>
<sequence length="243" mass="26657">MRAALPSSSLLLLLALSPIFVRLIAAQTSAPPHPEPSYISQPILHPTHDDLIEAGGIFSIEWTPDSAFQNVTLEIWDNTSWGYSRDFGSLCYHWINPFCGTIVSHAPNTGTYEWHVPKPGSDFPRGEWVFWIKMYVDDFLHHEIGNTSPVLSYSQTFAFRPEPGQEIPTYSETESIPTPTAETSQATNSGSVKNSTTAMMSDPSATPTARSGQNATLPIPSQGSAFRFAQMVPSFVLLVVGLI</sequence>
<accession>A0A7C8I9L3</accession>
<feature type="region of interest" description="Disordered" evidence="1">
    <location>
        <begin position="164"/>
        <end position="217"/>
    </location>
</feature>
<evidence type="ECO:0008006" key="5">
    <source>
        <dbReference type="Google" id="ProtNLM"/>
    </source>
</evidence>
<feature type="chain" id="PRO_5028888033" description="Ser-Thr-rich glycosyl-phosphatidyl-inositol-anchored membrane family-domain-containing protein" evidence="2">
    <location>
        <begin position="27"/>
        <end position="243"/>
    </location>
</feature>
<feature type="signal peptide" evidence="2">
    <location>
        <begin position="1"/>
        <end position="26"/>
    </location>
</feature>
<feature type="compositionally biased region" description="Polar residues" evidence="1">
    <location>
        <begin position="168"/>
        <end position="217"/>
    </location>
</feature>
<evidence type="ECO:0000313" key="3">
    <source>
        <dbReference type="EMBL" id="KAF2873968.1"/>
    </source>
</evidence>
<gene>
    <name evidence="3" type="ORF">BDV95DRAFT_317680</name>
</gene>
<organism evidence="3 4">
    <name type="scientific">Massariosphaeria phaeospora</name>
    <dbReference type="NCBI Taxonomy" id="100035"/>
    <lineage>
        <taxon>Eukaryota</taxon>
        <taxon>Fungi</taxon>
        <taxon>Dikarya</taxon>
        <taxon>Ascomycota</taxon>
        <taxon>Pezizomycotina</taxon>
        <taxon>Dothideomycetes</taxon>
        <taxon>Pleosporomycetidae</taxon>
        <taxon>Pleosporales</taxon>
        <taxon>Pleosporales incertae sedis</taxon>
        <taxon>Massariosphaeria</taxon>
    </lineage>
</organism>
<dbReference type="Proteomes" id="UP000481861">
    <property type="component" value="Unassembled WGS sequence"/>
</dbReference>
<evidence type="ECO:0000256" key="2">
    <source>
        <dbReference type="SAM" id="SignalP"/>
    </source>
</evidence>
<name>A0A7C8I9L3_9PLEO</name>
<keyword evidence="4" id="KW-1185">Reference proteome</keyword>
<dbReference type="EMBL" id="JAADJZ010000006">
    <property type="protein sequence ID" value="KAF2873968.1"/>
    <property type="molecule type" value="Genomic_DNA"/>
</dbReference>
<keyword evidence="2" id="KW-0732">Signal</keyword>
<protein>
    <recommendedName>
        <fullName evidence="5">Ser-Thr-rich glycosyl-phosphatidyl-inositol-anchored membrane family-domain-containing protein</fullName>
    </recommendedName>
</protein>
<evidence type="ECO:0000313" key="4">
    <source>
        <dbReference type="Proteomes" id="UP000481861"/>
    </source>
</evidence>